<gene>
    <name evidence="4" type="ORF">ACFPBZ_16850</name>
</gene>
<reference evidence="5" key="1">
    <citation type="journal article" date="2019" name="Int. J. Syst. Evol. Microbiol.">
        <title>The Global Catalogue of Microorganisms (GCM) 10K type strain sequencing project: providing services to taxonomists for standard genome sequencing and annotation.</title>
        <authorList>
            <consortium name="The Broad Institute Genomics Platform"/>
            <consortium name="The Broad Institute Genome Sequencing Center for Infectious Disease"/>
            <person name="Wu L."/>
            <person name="Ma J."/>
        </authorList>
    </citation>
    <scope>NUCLEOTIDE SEQUENCE [LARGE SCALE GENOMIC DNA]</scope>
    <source>
        <strain evidence="5">CGMCC 4.7093</strain>
    </source>
</reference>
<dbReference type="Pfam" id="PF00176">
    <property type="entry name" value="SNF2-rel_dom"/>
    <property type="match status" value="1"/>
</dbReference>
<dbReference type="InterPro" id="IPR038718">
    <property type="entry name" value="SNF2-like_sf"/>
</dbReference>
<dbReference type="EMBL" id="JBHSIV010000017">
    <property type="protein sequence ID" value="MFC5063891.1"/>
    <property type="molecule type" value="Genomic_DNA"/>
</dbReference>
<dbReference type="InterPro" id="IPR000330">
    <property type="entry name" value="SNF2_N"/>
</dbReference>
<keyword evidence="4" id="KW-0067">ATP-binding</keyword>
<dbReference type="InterPro" id="IPR049730">
    <property type="entry name" value="SNF2/RAD54-like_C"/>
</dbReference>
<dbReference type="GO" id="GO:0004386">
    <property type="term" value="F:helicase activity"/>
    <property type="evidence" value="ECO:0007669"/>
    <property type="project" value="UniProtKB-KW"/>
</dbReference>
<dbReference type="PROSITE" id="PS51194">
    <property type="entry name" value="HELICASE_CTER"/>
    <property type="match status" value="1"/>
</dbReference>
<dbReference type="SUPFAM" id="SSF52540">
    <property type="entry name" value="P-loop containing nucleoside triphosphate hydrolases"/>
    <property type="match status" value="2"/>
</dbReference>
<dbReference type="GO" id="GO:0016787">
    <property type="term" value="F:hydrolase activity"/>
    <property type="evidence" value="ECO:0007669"/>
    <property type="project" value="UniProtKB-KW"/>
</dbReference>
<evidence type="ECO:0000256" key="1">
    <source>
        <dbReference type="ARBA" id="ARBA00022801"/>
    </source>
</evidence>
<dbReference type="PANTHER" id="PTHR10799">
    <property type="entry name" value="SNF2/RAD54 HELICASE FAMILY"/>
    <property type="match status" value="1"/>
</dbReference>
<name>A0ABV9YPN1_9PSEU</name>
<dbReference type="Gene3D" id="3.40.50.10810">
    <property type="entry name" value="Tandem AAA-ATPase domain"/>
    <property type="match status" value="1"/>
</dbReference>
<feature type="domain" description="Helicase ATP-binding" evidence="2">
    <location>
        <begin position="180"/>
        <end position="328"/>
    </location>
</feature>
<protein>
    <submittedName>
        <fullName evidence="4">DEAD/DEAH box helicase</fullName>
        <ecNumber evidence="4">3.6.4.-</ecNumber>
    </submittedName>
</protein>
<evidence type="ECO:0000313" key="4">
    <source>
        <dbReference type="EMBL" id="MFC5063891.1"/>
    </source>
</evidence>
<organism evidence="4 5">
    <name type="scientific">Actinomycetospora atypica</name>
    <dbReference type="NCBI Taxonomy" id="1290095"/>
    <lineage>
        <taxon>Bacteria</taxon>
        <taxon>Bacillati</taxon>
        <taxon>Actinomycetota</taxon>
        <taxon>Actinomycetes</taxon>
        <taxon>Pseudonocardiales</taxon>
        <taxon>Pseudonocardiaceae</taxon>
        <taxon>Actinomycetospora</taxon>
    </lineage>
</organism>
<dbReference type="Gene3D" id="3.40.50.300">
    <property type="entry name" value="P-loop containing nucleotide triphosphate hydrolases"/>
    <property type="match status" value="1"/>
</dbReference>
<dbReference type="Pfam" id="PF00271">
    <property type="entry name" value="Helicase_C"/>
    <property type="match status" value="1"/>
</dbReference>
<evidence type="ECO:0000259" key="2">
    <source>
        <dbReference type="PROSITE" id="PS51192"/>
    </source>
</evidence>
<dbReference type="SMART" id="SM00487">
    <property type="entry name" value="DEXDc"/>
    <property type="match status" value="1"/>
</dbReference>
<dbReference type="InterPro" id="IPR027417">
    <property type="entry name" value="P-loop_NTPase"/>
</dbReference>
<keyword evidence="4" id="KW-0547">Nucleotide-binding</keyword>
<keyword evidence="1 4" id="KW-0378">Hydrolase</keyword>
<keyword evidence="5" id="KW-1185">Reference proteome</keyword>
<dbReference type="RefSeq" id="WP_378037238.1">
    <property type="nucleotide sequence ID" value="NZ_JBHSIV010000017.1"/>
</dbReference>
<proteinExistence type="predicted"/>
<sequence length="622" mass="65721">MCADRARAAIQGDVVGIGSAQLSFLVEREAFAWWGGTDPLATAVGLGLDASPERVRLARPEDGVMVTDPLPAAVSPAAPTVAALAGTTPVEGWGCSARAWRDLAVRLVAEPEPGPDELDRLAASLPVAAHAGVGSDGASVWTARVAVEAAARAVRTASPDAPEVWHRLRPYQRAGAHWLAERLDTEGGALLADEMGLGKTVQAIAVLVGRPGPHLVVCPASVVGSWGRELARFAPGLAAVEHVRGGPPPDPGAVVVATYGQLRADDRLSAVAWDVVVLDEAQQVKNPDTATARRARALSARGRVALTGTPVENRLEDLWALLAFTTPDVLGPRPAFRRRFAALRSRGTGAAAERLAAVVGPHLLRRRKAEVAAELPARLDLSHELQPTTEQRRLHRTALDDALGRGLGGGRDRRGRVLALLTRLKQICVHPELVGTSDDELGGRSASFDRLCELLGEITANGEAALVFTQYRQAGDLLARHLTRTVGGPVPFLHGGLSRAARERIVADFGATDGPPVLLLSLRAAGTGLTLTRATHVLHLDRWWNPAVEAQASDRAHRIGQTRTVTVHTFTTRGTVEQLVADLHRGKRDLAAAVLGEGDGDPVGALARLGDEELRAVLEGSC</sequence>
<dbReference type="InterPro" id="IPR001650">
    <property type="entry name" value="Helicase_C-like"/>
</dbReference>
<keyword evidence="4" id="KW-0347">Helicase</keyword>
<comment type="caution">
    <text evidence="4">The sequence shown here is derived from an EMBL/GenBank/DDBJ whole genome shotgun (WGS) entry which is preliminary data.</text>
</comment>
<dbReference type="InterPro" id="IPR014001">
    <property type="entry name" value="Helicase_ATP-bd"/>
</dbReference>
<feature type="domain" description="Helicase C-terminal" evidence="3">
    <location>
        <begin position="450"/>
        <end position="615"/>
    </location>
</feature>
<dbReference type="EC" id="3.6.4.-" evidence="4"/>
<dbReference type="PROSITE" id="PS51192">
    <property type="entry name" value="HELICASE_ATP_BIND_1"/>
    <property type="match status" value="1"/>
</dbReference>
<evidence type="ECO:0000313" key="5">
    <source>
        <dbReference type="Proteomes" id="UP001595947"/>
    </source>
</evidence>
<dbReference type="SMART" id="SM00490">
    <property type="entry name" value="HELICc"/>
    <property type="match status" value="1"/>
</dbReference>
<evidence type="ECO:0000259" key="3">
    <source>
        <dbReference type="PROSITE" id="PS51194"/>
    </source>
</evidence>
<dbReference type="Proteomes" id="UP001595947">
    <property type="component" value="Unassembled WGS sequence"/>
</dbReference>
<accession>A0ABV9YPN1</accession>
<dbReference type="CDD" id="cd18793">
    <property type="entry name" value="SF2_C_SNF"/>
    <property type="match status" value="1"/>
</dbReference>